<dbReference type="PROSITE" id="PS00622">
    <property type="entry name" value="HTH_LUXR_1"/>
    <property type="match status" value="1"/>
</dbReference>
<dbReference type="GO" id="GO:0006355">
    <property type="term" value="P:regulation of DNA-templated transcription"/>
    <property type="evidence" value="ECO:0007669"/>
    <property type="project" value="InterPro"/>
</dbReference>
<keyword evidence="7" id="KW-1185">Reference proteome</keyword>
<dbReference type="SMART" id="SM00421">
    <property type="entry name" value="HTH_LUXR"/>
    <property type="match status" value="1"/>
</dbReference>
<dbReference type="PROSITE" id="PS50043">
    <property type="entry name" value="HTH_LUXR_2"/>
    <property type="match status" value="1"/>
</dbReference>
<dbReference type="EMBL" id="JAEACQ010000126">
    <property type="protein sequence ID" value="MBL7626298.1"/>
    <property type="molecule type" value="Genomic_DNA"/>
</dbReference>
<dbReference type="CDD" id="cd07177">
    <property type="entry name" value="terB_like"/>
    <property type="match status" value="1"/>
</dbReference>
<gene>
    <name evidence="6" type="ORF">I7412_03730</name>
</gene>
<dbReference type="Gene3D" id="1.10.10.10">
    <property type="entry name" value="Winged helix-like DNA-binding domain superfamily/Winged helix DNA-binding domain"/>
    <property type="match status" value="1"/>
</dbReference>
<reference evidence="6" key="1">
    <citation type="submission" date="2020-12" db="EMBL/GenBank/DDBJ databases">
        <title>Genomic characterization of non-nitrogen-fixing Frankia strains.</title>
        <authorList>
            <person name="Carlos-Shanley C."/>
            <person name="Guerra T."/>
            <person name="Hahn D."/>
        </authorList>
    </citation>
    <scope>NUCLEOTIDE SEQUENCE</scope>
    <source>
        <strain evidence="6">CN6</strain>
    </source>
</reference>
<feature type="region of interest" description="Disordered" evidence="4">
    <location>
        <begin position="257"/>
        <end position="322"/>
    </location>
</feature>
<evidence type="ECO:0000259" key="5">
    <source>
        <dbReference type="PROSITE" id="PS50043"/>
    </source>
</evidence>
<keyword evidence="1" id="KW-0805">Transcription regulation</keyword>
<dbReference type="InterPro" id="IPR016032">
    <property type="entry name" value="Sig_transdc_resp-reg_C-effctor"/>
</dbReference>
<sequence>MPQLPAQAWDQMLQLAVEIFAAPEPGDVWRIVCEQASGSLFHADVAGVIEMDIPRRVGMVVNMAPGPATWPQGSLLHDDLIRDHPFSTYVFANGVPPLMKVTDLVSPPEWRRTASHAFMRETLGAQHHLNVPFTGGPLSLGISIMRSDGDFGEQEMALAHRLAPLLESVAGHVRQLARWNGEPSSPLRALRAEVAAELTITPREAVVLAAIAEGLTASAIARRLAISERTVGKHQERLYRKLGVTDRLAAVLRAQHMGLLPPPTPGGGLTRVKQGPASSGNDRQTPGEESLETGDGRGGHRPAGRLPRSRADTVRQTVRTRP</sequence>
<dbReference type="RefSeq" id="WP_202999657.1">
    <property type="nucleotide sequence ID" value="NZ_JADWYU010000025.1"/>
</dbReference>
<dbReference type="InterPro" id="IPR036388">
    <property type="entry name" value="WH-like_DNA-bd_sf"/>
</dbReference>
<dbReference type="CDD" id="cd06170">
    <property type="entry name" value="LuxR_C_like"/>
    <property type="match status" value="1"/>
</dbReference>
<evidence type="ECO:0000313" key="7">
    <source>
        <dbReference type="Proteomes" id="UP000604475"/>
    </source>
</evidence>
<dbReference type="SUPFAM" id="SSF46894">
    <property type="entry name" value="C-terminal effector domain of the bipartite response regulators"/>
    <property type="match status" value="1"/>
</dbReference>
<evidence type="ECO:0000256" key="4">
    <source>
        <dbReference type="SAM" id="MobiDB-lite"/>
    </source>
</evidence>
<accession>A0A937R5V6</accession>
<evidence type="ECO:0000256" key="3">
    <source>
        <dbReference type="ARBA" id="ARBA00023163"/>
    </source>
</evidence>
<evidence type="ECO:0000313" key="6">
    <source>
        <dbReference type="EMBL" id="MBL7626298.1"/>
    </source>
</evidence>
<name>A0A937R5V6_9ACTN</name>
<dbReference type="AlphaFoldDB" id="A0A937R5V6"/>
<keyword evidence="2" id="KW-0238">DNA-binding</keyword>
<protein>
    <submittedName>
        <fullName evidence="6">Response regulator transcription factor</fullName>
    </submittedName>
</protein>
<proteinExistence type="predicted"/>
<dbReference type="PANTHER" id="PTHR44688">
    <property type="entry name" value="DNA-BINDING TRANSCRIPTIONAL ACTIVATOR DEVR_DOSR"/>
    <property type="match status" value="1"/>
</dbReference>
<dbReference type="GO" id="GO:0003677">
    <property type="term" value="F:DNA binding"/>
    <property type="evidence" value="ECO:0007669"/>
    <property type="project" value="UniProtKB-KW"/>
</dbReference>
<comment type="caution">
    <text evidence="6">The sequence shown here is derived from an EMBL/GenBank/DDBJ whole genome shotgun (WGS) entry which is preliminary data.</text>
</comment>
<feature type="domain" description="HTH luxR-type" evidence="5">
    <location>
        <begin position="193"/>
        <end position="258"/>
    </location>
</feature>
<dbReference type="Pfam" id="PF00196">
    <property type="entry name" value="GerE"/>
    <property type="match status" value="1"/>
</dbReference>
<dbReference type="PANTHER" id="PTHR44688:SF16">
    <property type="entry name" value="DNA-BINDING TRANSCRIPTIONAL ACTIVATOR DEVR_DOSR"/>
    <property type="match status" value="1"/>
</dbReference>
<dbReference type="PRINTS" id="PR00038">
    <property type="entry name" value="HTHLUXR"/>
</dbReference>
<dbReference type="Proteomes" id="UP000604475">
    <property type="component" value="Unassembled WGS sequence"/>
</dbReference>
<keyword evidence="3" id="KW-0804">Transcription</keyword>
<evidence type="ECO:0000256" key="2">
    <source>
        <dbReference type="ARBA" id="ARBA00023125"/>
    </source>
</evidence>
<dbReference type="InterPro" id="IPR000792">
    <property type="entry name" value="Tscrpt_reg_LuxR_C"/>
</dbReference>
<organism evidence="6 7">
    <name type="scientific">Frankia nepalensis</name>
    <dbReference type="NCBI Taxonomy" id="1836974"/>
    <lineage>
        <taxon>Bacteria</taxon>
        <taxon>Bacillati</taxon>
        <taxon>Actinomycetota</taxon>
        <taxon>Actinomycetes</taxon>
        <taxon>Frankiales</taxon>
        <taxon>Frankiaceae</taxon>
        <taxon>Frankia</taxon>
    </lineage>
</organism>
<evidence type="ECO:0000256" key="1">
    <source>
        <dbReference type="ARBA" id="ARBA00023015"/>
    </source>
</evidence>